<name>E8U9R7_DEIML</name>
<dbReference type="Pfam" id="PF02342">
    <property type="entry name" value="TerD"/>
    <property type="match status" value="1"/>
</dbReference>
<dbReference type="InterPro" id="IPR051324">
    <property type="entry name" value="Stress/Tellurium_Resist"/>
</dbReference>
<accession>E8U9R7</accession>
<reference evidence="2 3" key="1">
    <citation type="journal article" date="2011" name="Stand. Genomic Sci.">
        <title>Complete genome sequence of Deinococcus maricopensis type strain (LB-34).</title>
        <authorList>
            <person name="Pukall R."/>
            <person name="Zeytun A."/>
            <person name="Lucas S."/>
            <person name="Lapidus A."/>
            <person name="Hammon N."/>
            <person name="Deshpande S."/>
            <person name="Nolan M."/>
            <person name="Cheng J.F."/>
            <person name="Pitluck S."/>
            <person name="Liolios K."/>
            <person name="Pagani I."/>
            <person name="Mikhailova N."/>
            <person name="Ivanova N."/>
            <person name="Mavromatis K."/>
            <person name="Pati A."/>
            <person name="Tapia R."/>
            <person name="Han C."/>
            <person name="Goodwin L."/>
            <person name="Chen A."/>
            <person name="Palaniappan K."/>
            <person name="Land M."/>
            <person name="Hauser L."/>
            <person name="Chang Y.J."/>
            <person name="Jeffries C.D."/>
            <person name="Brambilla E.M."/>
            <person name="Rohde M."/>
            <person name="Goker M."/>
            <person name="Detter J.C."/>
            <person name="Woyke T."/>
            <person name="Bristow J."/>
            <person name="Eisen J.A."/>
            <person name="Markowitz V."/>
            <person name="Hugenholtz P."/>
            <person name="Kyrpides N.C."/>
            <person name="Klenk H.P."/>
        </authorList>
    </citation>
    <scope>NUCLEOTIDE SEQUENCE [LARGE SCALE GENOMIC DNA]</scope>
    <source>
        <strain evidence="3">DSM 21211 / LMG 22137 / NRRL B-23946 / LB-34</strain>
    </source>
</reference>
<proteinExistence type="predicted"/>
<sequence length="193" mass="20293">MGISLTKQQTISLEKGGAGLTRVFLGLGWDVAKAGGLRGLFGGGGGSIDLDASCVVFTDVGEHVETVYFGHLTGQSGAIRHGGDNLTGAGDGDDERIFVDLSRLPAKARTLIFTVNSFRGQTFDKVANAFARVVDEVSGQEIARLNLSEQGSHTGLVMVKLVRNGSTWSLTALGDRLNGRTAAELVPALSRYL</sequence>
<dbReference type="STRING" id="709986.Deima_2166"/>
<evidence type="ECO:0000313" key="3">
    <source>
        <dbReference type="Proteomes" id="UP000008635"/>
    </source>
</evidence>
<organism evidence="2 3">
    <name type="scientific">Deinococcus maricopensis (strain DSM 21211 / LMG 22137 / NRRL B-23946 / LB-34)</name>
    <dbReference type="NCBI Taxonomy" id="709986"/>
    <lineage>
        <taxon>Bacteria</taxon>
        <taxon>Thermotogati</taxon>
        <taxon>Deinococcota</taxon>
        <taxon>Deinococci</taxon>
        <taxon>Deinococcales</taxon>
        <taxon>Deinococcaceae</taxon>
        <taxon>Deinococcus</taxon>
    </lineage>
</organism>
<dbReference type="HOGENOM" id="CLU_055120_3_2_0"/>
<dbReference type="EMBL" id="CP002454">
    <property type="protein sequence ID" value="ADV67806.1"/>
    <property type="molecule type" value="Genomic_DNA"/>
</dbReference>
<dbReference type="KEGG" id="dmr:Deima_2166"/>
<dbReference type="PANTHER" id="PTHR32097">
    <property type="entry name" value="CAMP-BINDING PROTEIN 1-RELATED"/>
    <property type="match status" value="1"/>
</dbReference>
<dbReference type="OrthoDB" id="179721at2"/>
<evidence type="ECO:0000313" key="2">
    <source>
        <dbReference type="EMBL" id="ADV67806.1"/>
    </source>
</evidence>
<dbReference type="InterPro" id="IPR003325">
    <property type="entry name" value="TerD"/>
</dbReference>
<protein>
    <submittedName>
        <fullName evidence="2">Stress protein</fullName>
    </submittedName>
</protein>
<dbReference type="AlphaFoldDB" id="E8U9R7"/>
<dbReference type="RefSeq" id="WP_013557311.1">
    <property type="nucleotide sequence ID" value="NC_014958.1"/>
</dbReference>
<gene>
    <name evidence="2" type="ordered locus">Deima_2166</name>
</gene>
<reference evidence="3" key="2">
    <citation type="submission" date="2011-01" db="EMBL/GenBank/DDBJ databases">
        <title>The complete genome of Deinococcus maricopensis DSM 21211.</title>
        <authorList>
            <consortium name="US DOE Joint Genome Institute (JGI-PGF)"/>
            <person name="Lucas S."/>
            <person name="Copeland A."/>
            <person name="Lapidus A."/>
            <person name="Goodwin L."/>
            <person name="Pitluck S."/>
            <person name="Kyrpides N."/>
            <person name="Mavromatis K."/>
            <person name="Pagani I."/>
            <person name="Ivanova N."/>
            <person name="Ovchinnikova G."/>
            <person name="Zeytun A."/>
            <person name="Detter J.C."/>
            <person name="Han C."/>
            <person name="Land M."/>
            <person name="Hauser L."/>
            <person name="Markowitz V."/>
            <person name="Cheng J.-F."/>
            <person name="Hugenholtz P."/>
            <person name="Woyke T."/>
            <person name="Wu D."/>
            <person name="Pukall R."/>
            <person name="Gehrich-Schroeter G."/>
            <person name="Brambilla E."/>
            <person name="Klenk H.-P."/>
            <person name="Eisen J.A."/>
        </authorList>
    </citation>
    <scope>NUCLEOTIDE SEQUENCE [LARGE SCALE GENOMIC DNA]</scope>
    <source>
        <strain evidence="3">DSM 21211 / LMG 22137 / NRRL B-23946 / LB-34</strain>
    </source>
</reference>
<dbReference type="CDD" id="cd06974">
    <property type="entry name" value="TerD_like"/>
    <property type="match status" value="1"/>
</dbReference>
<evidence type="ECO:0000259" key="1">
    <source>
        <dbReference type="Pfam" id="PF02342"/>
    </source>
</evidence>
<dbReference type="Proteomes" id="UP000008635">
    <property type="component" value="Chromosome"/>
</dbReference>
<dbReference type="eggNOG" id="COG2310">
    <property type="taxonomic scope" value="Bacteria"/>
</dbReference>
<feature type="domain" description="TerD" evidence="1">
    <location>
        <begin position="1"/>
        <end position="179"/>
    </location>
</feature>
<dbReference type="PANTHER" id="PTHR32097:SF17">
    <property type="entry name" value="CAMP-BINDING PROTEIN 1-RELATED"/>
    <property type="match status" value="1"/>
</dbReference>
<dbReference type="Gene3D" id="2.60.60.30">
    <property type="entry name" value="sav2460 like domains"/>
    <property type="match status" value="1"/>
</dbReference>
<keyword evidence="3" id="KW-1185">Reference proteome</keyword>